<evidence type="ECO:0008006" key="4">
    <source>
        <dbReference type="Google" id="ProtNLM"/>
    </source>
</evidence>
<evidence type="ECO:0000256" key="1">
    <source>
        <dbReference type="SAM" id="Phobius"/>
    </source>
</evidence>
<gene>
    <name evidence="2" type="ORF">RHP51_06665</name>
</gene>
<evidence type="ECO:0000313" key="2">
    <source>
        <dbReference type="EMBL" id="WNH10348.1"/>
    </source>
</evidence>
<evidence type="ECO:0000313" key="3">
    <source>
        <dbReference type="Proteomes" id="UP001302806"/>
    </source>
</evidence>
<dbReference type="RefSeq" id="WP_415866633.1">
    <property type="nucleotide sequence ID" value="NZ_CP134537.1"/>
</dbReference>
<proteinExistence type="predicted"/>
<sequence length="240" mass="27305">MLIIRALIIEVVLITMKYYFSFLVFTIFTLSAFSQIDSRNNSISIPAVESPKDSIESNTVIPEEPIKSDNNKFNALNTPKVSTNLNFPKKEFSMFPEEKFGNPGELYQKNIDKQSKVIKDQLELGSKGSKIDVSFGDFITKSEYIYISYRDYGAIDGDVIRVTVNDEIIELRVFLSDAFKGFKFNLKKGVNKIEFLALDEGYALPNTAHFRILDDQKRLIATDLWSLSIDVKGTINIIKE</sequence>
<dbReference type="EMBL" id="CP134537">
    <property type="protein sequence ID" value="WNH10348.1"/>
    <property type="molecule type" value="Genomic_DNA"/>
</dbReference>
<name>A0ABY9XWL3_9FLAO</name>
<dbReference type="Proteomes" id="UP001302806">
    <property type="component" value="Chromosome"/>
</dbReference>
<protein>
    <recommendedName>
        <fullName evidence="4">Secreted protein</fullName>
    </recommendedName>
</protein>
<reference evidence="2 3" key="1">
    <citation type="submission" date="2023-09" db="EMBL/GenBank/DDBJ databases">
        <title>Thalassobella suaedae gen. nov., sp. nov., a marine bacterium of the family Flavobacteriaceae isolated from a halophyte Suaeda japonica.</title>
        <authorList>
            <person name="Lee S.Y."/>
            <person name="Hwang C.Y."/>
        </authorList>
    </citation>
    <scope>NUCLEOTIDE SEQUENCE [LARGE SCALE GENOMIC DNA]</scope>
    <source>
        <strain evidence="2 3">HL-DH14</strain>
    </source>
</reference>
<feature type="transmembrane region" description="Helical" evidence="1">
    <location>
        <begin position="7"/>
        <end position="33"/>
    </location>
</feature>
<organism evidence="2 3">
    <name type="scientific">Thalassobellus suaedae</name>
    <dbReference type="NCBI Taxonomy" id="3074124"/>
    <lineage>
        <taxon>Bacteria</taxon>
        <taxon>Pseudomonadati</taxon>
        <taxon>Bacteroidota</taxon>
        <taxon>Flavobacteriia</taxon>
        <taxon>Flavobacteriales</taxon>
        <taxon>Flavobacteriaceae</taxon>
        <taxon>Thalassobellus</taxon>
    </lineage>
</organism>
<keyword evidence="1" id="KW-1133">Transmembrane helix</keyword>
<keyword evidence="1" id="KW-0812">Transmembrane</keyword>
<accession>A0ABY9XWL3</accession>
<keyword evidence="1" id="KW-0472">Membrane</keyword>